<evidence type="ECO:0000256" key="3">
    <source>
        <dbReference type="PIRSR" id="PIRSR602401-1"/>
    </source>
</evidence>
<dbReference type="RefSeq" id="WP_044853236.1">
    <property type="nucleotide sequence ID" value="NZ_CP016174.1"/>
</dbReference>
<dbReference type="Proteomes" id="UP000093695">
    <property type="component" value="Chromosome"/>
</dbReference>
<comment type="similarity">
    <text evidence="2 4">Belongs to the cytochrome P450 family.</text>
</comment>
<dbReference type="AlphaFoldDB" id="A0A193BZE0"/>
<dbReference type="SUPFAM" id="SSF48264">
    <property type="entry name" value="Cytochrome P450"/>
    <property type="match status" value="1"/>
</dbReference>
<accession>A0A193BZE0</accession>
<reference evidence="5 6" key="1">
    <citation type="journal article" date="2015" name="Genome Announc.">
        <title>Draft Genome Sequence of Norvancomycin-Producing Strain Amycolatopsis orientalis CPCC200066.</title>
        <authorList>
            <person name="Lei X."/>
            <person name="Yuan F."/>
            <person name="Shi Y."/>
            <person name="Li X."/>
            <person name="Wang L."/>
            <person name="Hong B."/>
        </authorList>
    </citation>
    <scope>NUCLEOTIDE SEQUENCE [LARGE SCALE GENOMIC DNA]</scope>
    <source>
        <strain evidence="5 6">B-37</strain>
    </source>
</reference>
<dbReference type="GO" id="GO:0005506">
    <property type="term" value="F:iron ion binding"/>
    <property type="evidence" value="ECO:0007669"/>
    <property type="project" value="InterPro"/>
</dbReference>
<organism evidence="5 6">
    <name type="scientific">Amycolatopsis orientalis</name>
    <name type="common">Nocardia orientalis</name>
    <dbReference type="NCBI Taxonomy" id="31958"/>
    <lineage>
        <taxon>Bacteria</taxon>
        <taxon>Bacillati</taxon>
        <taxon>Actinomycetota</taxon>
        <taxon>Actinomycetes</taxon>
        <taxon>Pseudonocardiales</taxon>
        <taxon>Pseudonocardiaceae</taxon>
        <taxon>Amycolatopsis</taxon>
    </lineage>
</organism>
<keyword evidence="3 4" id="KW-0349">Heme</keyword>
<dbReference type="InterPro" id="IPR002401">
    <property type="entry name" value="Cyt_P450_E_grp-I"/>
</dbReference>
<protein>
    <submittedName>
        <fullName evidence="5">Cytochrome P450</fullName>
    </submittedName>
</protein>
<comment type="cofactor">
    <cofactor evidence="1 3">
        <name>heme</name>
        <dbReference type="ChEBI" id="CHEBI:30413"/>
    </cofactor>
</comment>
<evidence type="ECO:0000256" key="4">
    <source>
        <dbReference type="RuleBase" id="RU000461"/>
    </source>
</evidence>
<keyword evidence="3 4" id="KW-0408">Iron</keyword>
<evidence type="ECO:0000313" key="5">
    <source>
        <dbReference type="EMBL" id="ANN17611.1"/>
    </source>
</evidence>
<dbReference type="PANTHER" id="PTHR24305">
    <property type="entry name" value="CYTOCHROME P450"/>
    <property type="match status" value="1"/>
</dbReference>
<sequence>MGTAGTTVSASLPPGPPLPALVQTLVVGNLRHHVLPLLERRYGSVVRLRFAPNRDIVMLTDLDDIKAVFSGPVTTFHAGEGNIILKPVMGDHSVLVTDEDRHLRTRKLLMPAFTGAALRGYRDMITGLTRAELDRWPENRAFGAHDRMRALTLEIILRVVFGVAEGPRLDELRRLIGHLVEIGLVQVLGWQNPRLRRFRPWSTYAGRQARVDELLYAEISERRRATDLDQRTDVLSRLLTVPADGDELSDVELRDQLVTLLLAGHETTATALAWALHELSREPAQAAFTTRAADEGDEKALEAVVKEAMRLRPVVGEVVRRLTEDVEIGGYRIPAGFDVMPSIVVVHADGGHHPDPRLFRPRRFLDGAPPAGSWLPFGGGARRCLGAGFSLMEASIVLRELFGRFTVAPEHSRPERVRSRPITLEPARGARIKVTRR</sequence>
<keyword evidence="4" id="KW-0560">Oxidoreductase</keyword>
<dbReference type="GO" id="GO:0004497">
    <property type="term" value="F:monooxygenase activity"/>
    <property type="evidence" value="ECO:0007669"/>
    <property type="project" value="UniProtKB-KW"/>
</dbReference>
<keyword evidence="6" id="KW-1185">Reference proteome</keyword>
<dbReference type="PROSITE" id="PS00086">
    <property type="entry name" value="CYTOCHROME_P450"/>
    <property type="match status" value="1"/>
</dbReference>
<evidence type="ECO:0000256" key="1">
    <source>
        <dbReference type="ARBA" id="ARBA00001971"/>
    </source>
</evidence>
<dbReference type="GO" id="GO:0020037">
    <property type="term" value="F:heme binding"/>
    <property type="evidence" value="ECO:0007669"/>
    <property type="project" value="InterPro"/>
</dbReference>
<dbReference type="Gene3D" id="1.10.630.10">
    <property type="entry name" value="Cytochrome P450"/>
    <property type="match status" value="1"/>
</dbReference>
<dbReference type="PANTHER" id="PTHR24305:SF166">
    <property type="entry name" value="CYTOCHROME P450 12A4, MITOCHONDRIAL-RELATED"/>
    <property type="match status" value="1"/>
</dbReference>
<dbReference type="InterPro" id="IPR050121">
    <property type="entry name" value="Cytochrome_P450_monoxygenase"/>
</dbReference>
<gene>
    <name evidence="5" type="ORF">SD37_19460</name>
</gene>
<dbReference type="EMBL" id="CP016174">
    <property type="protein sequence ID" value="ANN17611.1"/>
    <property type="molecule type" value="Genomic_DNA"/>
</dbReference>
<dbReference type="CDD" id="cd11053">
    <property type="entry name" value="CYP110-like"/>
    <property type="match status" value="1"/>
</dbReference>
<dbReference type="PRINTS" id="PR00463">
    <property type="entry name" value="EP450I"/>
</dbReference>
<name>A0A193BZE0_AMYOR</name>
<keyword evidence="3 4" id="KW-0479">Metal-binding</keyword>
<dbReference type="STRING" id="31958.SD37_19460"/>
<evidence type="ECO:0000256" key="2">
    <source>
        <dbReference type="ARBA" id="ARBA00010617"/>
    </source>
</evidence>
<dbReference type="GO" id="GO:0016705">
    <property type="term" value="F:oxidoreductase activity, acting on paired donors, with incorporation or reduction of molecular oxygen"/>
    <property type="evidence" value="ECO:0007669"/>
    <property type="project" value="InterPro"/>
</dbReference>
<dbReference type="PRINTS" id="PR00385">
    <property type="entry name" value="P450"/>
</dbReference>
<feature type="binding site" description="axial binding residue" evidence="3">
    <location>
        <position position="384"/>
    </location>
    <ligand>
        <name>heme</name>
        <dbReference type="ChEBI" id="CHEBI:30413"/>
    </ligand>
    <ligandPart>
        <name>Fe</name>
        <dbReference type="ChEBI" id="CHEBI:18248"/>
    </ligandPart>
</feature>
<dbReference type="InterPro" id="IPR036396">
    <property type="entry name" value="Cyt_P450_sf"/>
</dbReference>
<evidence type="ECO:0000313" key="6">
    <source>
        <dbReference type="Proteomes" id="UP000093695"/>
    </source>
</evidence>
<dbReference type="KEGG" id="aori:SD37_19460"/>
<keyword evidence="4" id="KW-0503">Monooxygenase</keyword>
<dbReference type="InterPro" id="IPR001128">
    <property type="entry name" value="Cyt_P450"/>
</dbReference>
<dbReference type="Pfam" id="PF00067">
    <property type="entry name" value="p450"/>
    <property type="match status" value="1"/>
</dbReference>
<proteinExistence type="inferred from homology"/>
<dbReference type="InterPro" id="IPR017972">
    <property type="entry name" value="Cyt_P450_CS"/>
</dbReference>